<dbReference type="EMBL" id="BARW01010989">
    <property type="protein sequence ID" value="GAI82870.1"/>
    <property type="molecule type" value="Genomic_DNA"/>
</dbReference>
<gene>
    <name evidence="1" type="ORF">S12H4_21379</name>
</gene>
<sequence length="218" mass="24466">TMWTEWTSYGTDEESPWSWAFTSIEGDGYYEFYSIAVDDIGNAEEPPTTADASIGVDTETPVTTHTLDGTMGENRWYVSDVNITISATDALSGIASIWYMLDSGNWENYTVPLMVSDDGALHRICYYSYDVAGNRDVPKIYSFKIDKTPPVTEHKFNGLIGKEGWFVDDVTVTLGATDAMSGVNYIKYKLNDGNWMTYEISFIVTEDGEYTLSYYSVD</sequence>
<accession>X1T5J5</accession>
<name>X1T5J5_9ZZZZ</name>
<dbReference type="Gene3D" id="3.30.1920.20">
    <property type="match status" value="2"/>
</dbReference>
<evidence type="ECO:0008006" key="2">
    <source>
        <dbReference type="Google" id="ProtNLM"/>
    </source>
</evidence>
<organism evidence="1">
    <name type="scientific">marine sediment metagenome</name>
    <dbReference type="NCBI Taxonomy" id="412755"/>
    <lineage>
        <taxon>unclassified sequences</taxon>
        <taxon>metagenomes</taxon>
        <taxon>ecological metagenomes</taxon>
    </lineage>
</organism>
<comment type="caution">
    <text evidence="1">The sequence shown here is derived from an EMBL/GenBank/DDBJ whole genome shotgun (WGS) entry which is preliminary data.</text>
</comment>
<feature type="non-terminal residue" evidence="1">
    <location>
        <position position="1"/>
    </location>
</feature>
<dbReference type="NCBIfam" id="NF047446">
    <property type="entry name" value="barrel_OmpL47"/>
    <property type="match status" value="2"/>
</dbReference>
<protein>
    <recommendedName>
        <fullName evidence="2">Ig-like domain-containing protein</fullName>
    </recommendedName>
</protein>
<reference evidence="1" key="1">
    <citation type="journal article" date="2014" name="Front. Microbiol.">
        <title>High frequency of phylogenetically diverse reductive dehalogenase-homologous genes in deep subseafloor sedimentary metagenomes.</title>
        <authorList>
            <person name="Kawai M."/>
            <person name="Futagami T."/>
            <person name="Toyoda A."/>
            <person name="Takaki Y."/>
            <person name="Nishi S."/>
            <person name="Hori S."/>
            <person name="Arai W."/>
            <person name="Tsubouchi T."/>
            <person name="Morono Y."/>
            <person name="Uchiyama I."/>
            <person name="Ito T."/>
            <person name="Fujiyama A."/>
            <person name="Inagaki F."/>
            <person name="Takami H."/>
        </authorList>
    </citation>
    <scope>NUCLEOTIDE SEQUENCE</scope>
    <source>
        <strain evidence="1">Expedition CK06-06</strain>
    </source>
</reference>
<dbReference type="InterPro" id="IPR058094">
    <property type="entry name" value="Ig-like_OmpL47-like"/>
</dbReference>
<dbReference type="AlphaFoldDB" id="X1T5J5"/>
<evidence type="ECO:0000313" key="1">
    <source>
        <dbReference type="EMBL" id="GAI82870.1"/>
    </source>
</evidence>
<proteinExistence type="predicted"/>